<dbReference type="SUPFAM" id="SSF52540">
    <property type="entry name" value="P-loop containing nucleoside triphosphate hydrolases"/>
    <property type="match status" value="1"/>
</dbReference>
<dbReference type="Pfam" id="PF25396">
    <property type="entry name" value="ZNFX1"/>
    <property type="match status" value="1"/>
</dbReference>
<feature type="region of interest" description="Disordered" evidence="2">
    <location>
        <begin position="1107"/>
        <end position="1238"/>
    </location>
</feature>
<sequence>MPTNPDAVTIIRDHVLYDPLQARDTESWQQLPDLPAAAELLNPAATTNDLPTFPVDRSFDSKDQYLEALYKILRFEAVEGLRFSINDFKGSPMINDDENTCVYTKVFVKGYLMAKLGPICRVSFSTRRAGRKILWKQAKRLTPGRIVALSSDNFQSDCRVAIVAQRPIEGGLDQNPPTVDIIWACAEEAIVDPDQELVMIESRNGFYEAARHAMIGLQLAAREVSTFDKYLLDLDDHDHVSRFIAQNPLLDLSCLITQLTPQQKQQTSGSKDLEQMLFQRLAAQYQECNVTRPLSQLDIQQHTSLDTSQLKALQRMVSNELAVVQGPPGTGKTFTSVQALMAILANRRPGDPPVIVAAQTNHALDQLLIYCHSAGANILRVGGRTENEVIKERTLYNLRKSLGKDAAGDGRAKYKSLEKARLQIIDNFKTLVDGVFGGQDLLDPQALLDAGVINEAQFESLSSEEWEGNDEESAIQAWLGEERLERIRQPHEDLGFTEEEAVDEPDFEVDPDLDDDTVGDDDDPLHGIWVPLTSHYTGKTPRVPGWQARCTASLARSDDLYKIPVQIRGGVYQLLQTKLREASVTKFREILQQAVSHAKQQKVNKWFSDLSILKKKSISIIGCTTTGLTKYRGFLAATGARVLLIEEAAETREPNVSSALFPSLDQLILVGDHQQLPPQCDIARLGDEPVNLNVSLFERLVRNRLPYTMLNQQRRMAPELRYIVQKYYPKLKDHPLVKDDANRPLIPGMGSRRTWFFTHEWPEDTDADNSKFNPREAQMIVAFMKYLVQNGVKPAEITVLTYYRGQRKRILQLLRQDFAPLGTYHFNVATVDSYQGEENEIVLLSLVRSPPTPSDVKRVGFVESLNRATVAISRARRGFFMFGNKDNLFKATIQSFDTWAPVWNGFAEQQRVAMGKGLPLVCQNHNNEQRTNEIWMKSPDDFVGNAGGCRIKCDARLPCGHGCVLNCHVVPHEKLSCLQPCTRVLACGHKCSGVCTDPCRCCEDCDEFKTLEAEWRTAQLQRMAQLQLEAPPLPSSTTPPLFPRPTRDSSPEKWAEFSKNPQVHDDAIRKAQLLALKPLVELDTPTTAAQTEKNMIKERFIPISNQDGVRVVEKPPQFRERQTPKVSAHADNQNSGPRHSSGKQQRPDPQTRNHDHAPFKGNRFQNASGPRNRGHMNARANGQRSQVQSRPTLQQGKPNQRRQKPPAPPNNSPMAPGGGGIQSLTNFLDAGPPAGRQATLDSMSLMGESDLGFEAEVLGIRRGGHRTDRGTFKTNTLPDRVQEHMGIDAESLMTFGADGADSPAEAATTPKDEKEEELLIEL</sequence>
<organism evidence="6 7">
    <name type="scientific">Diaporthe vaccinii</name>
    <dbReference type="NCBI Taxonomy" id="105482"/>
    <lineage>
        <taxon>Eukaryota</taxon>
        <taxon>Fungi</taxon>
        <taxon>Dikarya</taxon>
        <taxon>Ascomycota</taxon>
        <taxon>Pezizomycotina</taxon>
        <taxon>Sordariomycetes</taxon>
        <taxon>Sordariomycetidae</taxon>
        <taxon>Diaporthales</taxon>
        <taxon>Diaporthaceae</taxon>
        <taxon>Diaporthe</taxon>
        <taxon>Diaporthe eres species complex</taxon>
    </lineage>
</organism>
<dbReference type="InterPro" id="IPR041679">
    <property type="entry name" value="DNA2/NAM7-like_C"/>
</dbReference>
<evidence type="ECO:0000313" key="6">
    <source>
        <dbReference type="EMBL" id="KAL2289232.1"/>
    </source>
</evidence>
<dbReference type="InterPro" id="IPR045055">
    <property type="entry name" value="DNA2/NAM7-like"/>
</dbReference>
<keyword evidence="7" id="KW-1185">Reference proteome</keyword>
<dbReference type="InterPro" id="IPR047187">
    <property type="entry name" value="SF1_C_Upf1"/>
</dbReference>
<keyword evidence="1" id="KW-0378">Hydrolase</keyword>
<dbReference type="Pfam" id="PF13086">
    <property type="entry name" value="AAA_11"/>
    <property type="match status" value="1"/>
</dbReference>
<dbReference type="Pfam" id="PF13087">
    <property type="entry name" value="AAA_12"/>
    <property type="match status" value="1"/>
</dbReference>
<protein>
    <recommendedName>
        <fullName evidence="8">Helicase required for RNAi-mediated heterochromatin assembly 1</fullName>
    </recommendedName>
</protein>
<feature type="region of interest" description="Disordered" evidence="2">
    <location>
        <begin position="1295"/>
        <end position="1322"/>
    </location>
</feature>
<feature type="domain" description="ZNFX1" evidence="5">
    <location>
        <begin position="96"/>
        <end position="203"/>
    </location>
</feature>
<evidence type="ECO:0000256" key="1">
    <source>
        <dbReference type="ARBA" id="ARBA00022806"/>
    </source>
</evidence>
<name>A0ABR4F3G1_9PEZI</name>
<evidence type="ECO:0000259" key="3">
    <source>
        <dbReference type="Pfam" id="PF13086"/>
    </source>
</evidence>
<dbReference type="PANTHER" id="PTHR10887">
    <property type="entry name" value="DNA2/NAM7 HELICASE FAMILY"/>
    <property type="match status" value="1"/>
</dbReference>
<feature type="compositionally biased region" description="Basic and acidic residues" evidence="2">
    <location>
        <begin position="1110"/>
        <end position="1123"/>
    </location>
</feature>
<dbReference type="Gene3D" id="3.40.50.300">
    <property type="entry name" value="P-loop containing nucleotide triphosphate hydrolases"/>
    <property type="match status" value="3"/>
</dbReference>
<feature type="compositionally biased region" description="Polar residues" evidence="2">
    <location>
        <begin position="1180"/>
        <end position="1198"/>
    </location>
</feature>
<accession>A0ABR4F3G1</accession>
<evidence type="ECO:0008006" key="8">
    <source>
        <dbReference type="Google" id="ProtNLM"/>
    </source>
</evidence>
<dbReference type="InterPro" id="IPR027417">
    <property type="entry name" value="P-loop_NTPase"/>
</dbReference>
<keyword evidence="1" id="KW-0547">Nucleotide-binding</keyword>
<dbReference type="PANTHER" id="PTHR10887:SF341">
    <property type="entry name" value="NFX1-TYPE ZINC FINGER-CONTAINING PROTEIN 1"/>
    <property type="match status" value="1"/>
</dbReference>
<evidence type="ECO:0000256" key="2">
    <source>
        <dbReference type="SAM" id="MobiDB-lite"/>
    </source>
</evidence>
<gene>
    <name evidence="6" type="ORF">FJTKL_02251</name>
</gene>
<dbReference type="EMBL" id="JBAWTH010000013">
    <property type="protein sequence ID" value="KAL2289232.1"/>
    <property type="molecule type" value="Genomic_DNA"/>
</dbReference>
<keyword evidence="1" id="KW-0067">ATP-binding</keyword>
<dbReference type="InterPro" id="IPR057373">
    <property type="entry name" value="ZNFX1"/>
</dbReference>
<feature type="compositionally biased region" description="Basic and acidic residues" evidence="2">
    <location>
        <begin position="1145"/>
        <end position="1158"/>
    </location>
</feature>
<dbReference type="Proteomes" id="UP001600888">
    <property type="component" value="Unassembled WGS sequence"/>
</dbReference>
<feature type="compositionally biased region" description="Polar residues" evidence="2">
    <location>
        <begin position="1130"/>
        <end position="1144"/>
    </location>
</feature>
<comment type="caution">
    <text evidence="6">The sequence shown here is derived from an EMBL/GenBank/DDBJ whole genome shotgun (WGS) entry which is preliminary data.</text>
</comment>
<reference evidence="6 7" key="1">
    <citation type="submission" date="2024-03" db="EMBL/GenBank/DDBJ databases">
        <title>A high-quality draft genome sequence of Diaporthe vaccinii, a causative agent of upright dieback and viscid rot disease in cranberry plants.</title>
        <authorList>
            <person name="Sarrasin M."/>
            <person name="Lang B.F."/>
            <person name="Burger G."/>
        </authorList>
    </citation>
    <scope>NUCLEOTIDE SEQUENCE [LARGE SCALE GENOMIC DNA]</scope>
    <source>
        <strain evidence="6 7">IS7</strain>
    </source>
</reference>
<feature type="domain" description="DNA2/NAM7 helicase-like C-terminal" evidence="4">
    <location>
        <begin position="692"/>
        <end position="885"/>
    </location>
</feature>
<proteinExistence type="predicted"/>
<dbReference type="CDD" id="cd18808">
    <property type="entry name" value="SF1_C_Upf1"/>
    <property type="match status" value="1"/>
</dbReference>
<evidence type="ECO:0000259" key="5">
    <source>
        <dbReference type="Pfam" id="PF25396"/>
    </source>
</evidence>
<evidence type="ECO:0000313" key="7">
    <source>
        <dbReference type="Proteomes" id="UP001600888"/>
    </source>
</evidence>
<keyword evidence="1" id="KW-0347">Helicase</keyword>
<evidence type="ECO:0000259" key="4">
    <source>
        <dbReference type="Pfam" id="PF13087"/>
    </source>
</evidence>
<feature type="region of interest" description="Disordered" evidence="2">
    <location>
        <begin position="1030"/>
        <end position="1053"/>
    </location>
</feature>
<dbReference type="InterPro" id="IPR041677">
    <property type="entry name" value="DNA2/NAM7_AAA_11"/>
</dbReference>
<feature type="domain" description="DNA2/NAM7 helicase helicase" evidence="3">
    <location>
        <begin position="305"/>
        <end position="678"/>
    </location>
</feature>